<evidence type="ECO:0000313" key="4">
    <source>
        <dbReference type="Proteomes" id="UP000294546"/>
    </source>
</evidence>
<reference evidence="3 4" key="1">
    <citation type="submission" date="2019-03" db="EMBL/GenBank/DDBJ databases">
        <title>Genomic Encyclopedia of Archaeal and Bacterial Type Strains, Phase II (KMG-II): from individual species to whole genera.</title>
        <authorList>
            <person name="Goeker M."/>
        </authorList>
    </citation>
    <scope>NUCLEOTIDE SEQUENCE [LARGE SCALE GENOMIC DNA]</scope>
    <source>
        <strain evidence="3 4">DSM 27697</strain>
    </source>
</reference>
<evidence type="ECO:0000256" key="1">
    <source>
        <dbReference type="SAM" id="MobiDB-lite"/>
    </source>
</evidence>
<dbReference type="Pfam" id="PF13391">
    <property type="entry name" value="HNH_2"/>
    <property type="match status" value="1"/>
</dbReference>
<dbReference type="InterPro" id="IPR003615">
    <property type="entry name" value="HNH_nuc"/>
</dbReference>
<sequence>MSRKKRGWKPTKMETMALNHQPKSGLVKSPRQSHGPLASLDIEKYMREKLGHHLTHERPVEPHEAVSTNQEGNNQPIQEVQFLTREAIGEILQNAELEELESLWSDRKQKIQYKEDAYAVFSKIRFLEGIDSIIRPYEDLADSPLLSSFEEYGDDLHGPTITPEPSQEYTLEGDKRLRLTTLTARDGQARFRNELIQHYDLRCMVTGEAIEAIVEAAHIMPYDGNKSNHISNGLLLRVDIHRLFDNHLLTIEPHTFKIHLHPSLEKSSYSYLQNQPLRLQHENLIDNEALAKRFKEALYIN</sequence>
<feature type="domain" description="HNH nuclease" evidence="2">
    <location>
        <begin position="203"/>
        <end position="252"/>
    </location>
</feature>
<feature type="compositionally biased region" description="Basic and acidic residues" evidence="1">
    <location>
        <begin position="55"/>
        <end position="64"/>
    </location>
</feature>
<organism evidence="3 4">
    <name type="scientific">Marinobacterium mangrovicola</name>
    <dbReference type="NCBI Taxonomy" id="1476959"/>
    <lineage>
        <taxon>Bacteria</taxon>
        <taxon>Pseudomonadati</taxon>
        <taxon>Pseudomonadota</taxon>
        <taxon>Gammaproteobacteria</taxon>
        <taxon>Oceanospirillales</taxon>
        <taxon>Oceanospirillaceae</taxon>
        <taxon>Marinobacterium</taxon>
    </lineage>
</organism>
<dbReference type="GO" id="GO:0004519">
    <property type="term" value="F:endonuclease activity"/>
    <property type="evidence" value="ECO:0007669"/>
    <property type="project" value="UniProtKB-KW"/>
</dbReference>
<evidence type="ECO:0000259" key="2">
    <source>
        <dbReference type="Pfam" id="PF13391"/>
    </source>
</evidence>
<dbReference type="Proteomes" id="UP000294546">
    <property type="component" value="Unassembled WGS sequence"/>
</dbReference>
<name>A0A4R1G947_9GAMM</name>
<feature type="region of interest" description="Disordered" evidence="1">
    <location>
        <begin position="55"/>
        <end position="74"/>
    </location>
</feature>
<comment type="caution">
    <text evidence="3">The sequence shown here is derived from an EMBL/GenBank/DDBJ whole genome shotgun (WGS) entry which is preliminary data.</text>
</comment>
<keyword evidence="3" id="KW-0255">Endonuclease</keyword>
<keyword evidence="3" id="KW-0378">Hydrolase</keyword>
<keyword evidence="4" id="KW-1185">Reference proteome</keyword>
<protein>
    <submittedName>
        <fullName evidence="3">HNH endonuclease</fullName>
    </submittedName>
</protein>
<accession>A0A4R1G947</accession>
<proteinExistence type="predicted"/>
<keyword evidence="3" id="KW-0540">Nuclease</keyword>
<evidence type="ECO:0000313" key="3">
    <source>
        <dbReference type="EMBL" id="TCK03005.1"/>
    </source>
</evidence>
<dbReference type="AlphaFoldDB" id="A0A4R1G947"/>
<dbReference type="EMBL" id="SMFU01000013">
    <property type="protein sequence ID" value="TCK03005.1"/>
    <property type="molecule type" value="Genomic_DNA"/>
</dbReference>
<gene>
    <name evidence="3" type="ORF">CLV83_4060</name>
</gene>
<dbReference type="RefSeq" id="WP_165900367.1">
    <property type="nucleotide sequence ID" value="NZ_SMFU01000013.1"/>
</dbReference>